<keyword evidence="7" id="KW-0449">Lipoprotein</keyword>
<organism evidence="10 11">
    <name type="scientific">Piscibacillus halophilus</name>
    <dbReference type="NCBI Taxonomy" id="571933"/>
    <lineage>
        <taxon>Bacteria</taxon>
        <taxon>Bacillati</taxon>
        <taxon>Bacillota</taxon>
        <taxon>Bacilli</taxon>
        <taxon>Bacillales</taxon>
        <taxon>Bacillaceae</taxon>
        <taxon>Piscibacillus</taxon>
    </lineage>
</organism>
<feature type="domain" description="Spore germination protein N-terminal" evidence="9">
    <location>
        <begin position="21"/>
        <end position="184"/>
    </location>
</feature>
<dbReference type="InterPro" id="IPR046953">
    <property type="entry name" value="Spore_GerAC-like_C"/>
</dbReference>
<evidence type="ECO:0000256" key="2">
    <source>
        <dbReference type="ARBA" id="ARBA00007886"/>
    </source>
</evidence>
<dbReference type="InterPro" id="IPR038501">
    <property type="entry name" value="Spore_GerAC_C_sf"/>
</dbReference>
<dbReference type="Pfam" id="PF25198">
    <property type="entry name" value="Spore_GerAC_N"/>
    <property type="match status" value="1"/>
</dbReference>
<dbReference type="PANTHER" id="PTHR35789:SF1">
    <property type="entry name" value="SPORE GERMINATION PROTEIN B3"/>
    <property type="match status" value="1"/>
</dbReference>
<protein>
    <submittedName>
        <fullName evidence="10">Spore germination protein</fullName>
    </submittedName>
</protein>
<evidence type="ECO:0000256" key="5">
    <source>
        <dbReference type="ARBA" id="ARBA00023136"/>
    </source>
</evidence>
<dbReference type="PANTHER" id="PTHR35789">
    <property type="entry name" value="SPORE GERMINATION PROTEIN B3"/>
    <property type="match status" value="1"/>
</dbReference>
<accession>A0A1H9BAN2</accession>
<evidence type="ECO:0000259" key="8">
    <source>
        <dbReference type="Pfam" id="PF05504"/>
    </source>
</evidence>
<reference evidence="10 11" key="1">
    <citation type="submission" date="2016-10" db="EMBL/GenBank/DDBJ databases">
        <authorList>
            <person name="de Groot N.N."/>
        </authorList>
    </citation>
    <scope>NUCLEOTIDE SEQUENCE [LARGE SCALE GENOMIC DNA]</scope>
    <source>
        <strain evidence="10 11">DSM 21633</strain>
    </source>
</reference>
<dbReference type="STRING" id="571933.SAMN05216362_103181"/>
<dbReference type="EMBL" id="FOES01000003">
    <property type="protein sequence ID" value="SEP86082.1"/>
    <property type="molecule type" value="Genomic_DNA"/>
</dbReference>
<comment type="similarity">
    <text evidence="2">Belongs to the GerABKC lipoprotein family.</text>
</comment>
<dbReference type="NCBIfam" id="TIGR02887">
    <property type="entry name" value="spore_ger_x_C"/>
    <property type="match status" value="1"/>
</dbReference>
<name>A0A1H9BAN2_9BACI</name>
<gene>
    <name evidence="10" type="ORF">SAMN05216362_103181</name>
</gene>
<evidence type="ECO:0000313" key="10">
    <source>
        <dbReference type="EMBL" id="SEP86082.1"/>
    </source>
</evidence>
<dbReference type="OrthoDB" id="2592518at2"/>
<sequence>MKRTIIWLLLVSILMTGCINKHILDDIRIVTAVGMDPADNGMIEISVVVPRYNPDKSTTSETFTQLTSLGRFSKEQLSMSESKPFVTGKIEVISVSQEIAQNGIMPLTDGFIRDPSVGSRVFLFVAENTANELLQGQYSSQDNGMFISDMLAQNVERGPLPNTNIHLFFNQFYDKGSDPFLPLLGLRNNKIKILGLALLKDDKMAGKIGLKDLFAFKTLQEKNTKGDHYLVKLDDGNEVYLNKISSKWKVNMTNLETSPKVEYDVNLNLAIREFSGDKLDQARIKKIKDKIEEQFKQEAEEMIQYFQELKVDPLGIGSLARSRLRSWNKEKWQDQYPNIEVVVNSKVKISETGIAE</sequence>
<keyword evidence="3" id="KW-0309">Germination</keyword>
<dbReference type="InterPro" id="IPR057336">
    <property type="entry name" value="GerAC_N"/>
</dbReference>
<keyword evidence="6" id="KW-0564">Palmitate</keyword>
<dbReference type="AlphaFoldDB" id="A0A1H9BAN2"/>
<dbReference type="PROSITE" id="PS51257">
    <property type="entry name" value="PROKAR_LIPOPROTEIN"/>
    <property type="match status" value="1"/>
</dbReference>
<comment type="subcellular location">
    <subcellularLocation>
        <location evidence="1">Membrane</location>
        <topology evidence="1">Lipid-anchor</topology>
    </subcellularLocation>
</comment>
<evidence type="ECO:0000256" key="6">
    <source>
        <dbReference type="ARBA" id="ARBA00023139"/>
    </source>
</evidence>
<evidence type="ECO:0000313" key="11">
    <source>
        <dbReference type="Proteomes" id="UP000199427"/>
    </source>
</evidence>
<dbReference type="Gene3D" id="3.30.300.210">
    <property type="entry name" value="Nutrient germinant receptor protein C, domain 3"/>
    <property type="match status" value="1"/>
</dbReference>
<dbReference type="RefSeq" id="WP_091772585.1">
    <property type="nucleotide sequence ID" value="NZ_CAESCL010000010.1"/>
</dbReference>
<evidence type="ECO:0000256" key="1">
    <source>
        <dbReference type="ARBA" id="ARBA00004635"/>
    </source>
</evidence>
<dbReference type="GO" id="GO:0009847">
    <property type="term" value="P:spore germination"/>
    <property type="evidence" value="ECO:0007669"/>
    <property type="project" value="InterPro"/>
</dbReference>
<keyword evidence="11" id="KW-1185">Reference proteome</keyword>
<feature type="domain" description="Spore germination GerAC-like C-terminal" evidence="8">
    <location>
        <begin position="195"/>
        <end position="353"/>
    </location>
</feature>
<evidence type="ECO:0000256" key="7">
    <source>
        <dbReference type="ARBA" id="ARBA00023288"/>
    </source>
</evidence>
<evidence type="ECO:0000256" key="3">
    <source>
        <dbReference type="ARBA" id="ARBA00022544"/>
    </source>
</evidence>
<dbReference type="Proteomes" id="UP000199427">
    <property type="component" value="Unassembled WGS sequence"/>
</dbReference>
<dbReference type="GO" id="GO:0016020">
    <property type="term" value="C:membrane"/>
    <property type="evidence" value="ECO:0007669"/>
    <property type="project" value="UniProtKB-SubCell"/>
</dbReference>
<dbReference type="InterPro" id="IPR008844">
    <property type="entry name" value="Spore_GerAC-like"/>
</dbReference>
<dbReference type="Pfam" id="PF05504">
    <property type="entry name" value="Spore_GerAC"/>
    <property type="match status" value="1"/>
</dbReference>
<evidence type="ECO:0000256" key="4">
    <source>
        <dbReference type="ARBA" id="ARBA00022729"/>
    </source>
</evidence>
<proteinExistence type="inferred from homology"/>
<keyword evidence="5" id="KW-0472">Membrane</keyword>
<evidence type="ECO:0000259" key="9">
    <source>
        <dbReference type="Pfam" id="PF25198"/>
    </source>
</evidence>
<keyword evidence="4" id="KW-0732">Signal</keyword>